<dbReference type="InterPro" id="IPR036890">
    <property type="entry name" value="HATPase_C_sf"/>
</dbReference>
<gene>
    <name evidence="2" type="ORF">LCGC14_2235340</name>
</gene>
<dbReference type="AlphaFoldDB" id="A0A0F9FJM0"/>
<dbReference type="PROSITE" id="PS50109">
    <property type="entry name" value="HIS_KIN"/>
    <property type="match status" value="1"/>
</dbReference>
<feature type="domain" description="Histidine kinase" evidence="1">
    <location>
        <begin position="431"/>
        <end position="608"/>
    </location>
</feature>
<accession>A0A0F9FJM0</accession>
<dbReference type="Gene3D" id="3.30.565.10">
    <property type="entry name" value="Histidine kinase-like ATPase, C-terminal domain"/>
    <property type="match status" value="1"/>
</dbReference>
<dbReference type="InterPro" id="IPR005467">
    <property type="entry name" value="His_kinase_dom"/>
</dbReference>
<proteinExistence type="predicted"/>
<feature type="non-terminal residue" evidence="2">
    <location>
        <position position="608"/>
    </location>
</feature>
<evidence type="ECO:0000259" key="1">
    <source>
        <dbReference type="PROSITE" id="PS50109"/>
    </source>
</evidence>
<name>A0A0F9FJM0_9ZZZZ</name>
<comment type="caution">
    <text evidence="2">The sequence shown here is derived from an EMBL/GenBank/DDBJ whole genome shotgun (WGS) entry which is preliminary data.</text>
</comment>
<organism evidence="2">
    <name type="scientific">marine sediment metagenome</name>
    <dbReference type="NCBI Taxonomy" id="412755"/>
    <lineage>
        <taxon>unclassified sequences</taxon>
        <taxon>metagenomes</taxon>
        <taxon>ecological metagenomes</taxon>
    </lineage>
</organism>
<protein>
    <recommendedName>
        <fullName evidence="1">Histidine kinase domain-containing protein</fullName>
    </recommendedName>
</protein>
<reference evidence="2" key="1">
    <citation type="journal article" date="2015" name="Nature">
        <title>Complex archaea that bridge the gap between prokaryotes and eukaryotes.</title>
        <authorList>
            <person name="Spang A."/>
            <person name="Saw J.H."/>
            <person name="Jorgensen S.L."/>
            <person name="Zaremba-Niedzwiedzka K."/>
            <person name="Martijn J."/>
            <person name="Lind A.E."/>
            <person name="van Eijk R."/>
            <person name="Schleper C."/>
            <person name="Guy L."/>
            <person name="Ettema T.J."/>
        </authorList>
    </citation>
    <scope>NUCLEOTIDE SEQUENCE</scope>
</reference>
<dbReference type="SUPFAM" id="SSF55874">
    <property type="entry name" value="ATPase domain of HSP90 chaperone/DNA topoisomerase II/histidine kinase"/>
    <property type="match status" value="1"/>
</dbReference>
<sequence>AYHGLTGRTEPCEDCPTAKMFRQGKGPVSRERMVIGFQPGSKGMARPAVVTSAPLYGQGKRIVGAIEIVEDTEKELESLPREAQDEWLRMILERIFLKGLSGKKFTRARLFLLSPGGEYLFGRVAAGEPELQVPVTSIRIPRRDDPPTLPKRPAARHISEYTKRNIPIPYFRELHKKRAPYWGDLSIKDEQGGIIGKVIVDRWSRSPREQRIQQRDLKDFERGLELLSRVLTGAKILAAEKERIVTVDALQNLMDTTSSMSSVEGLYGLLLRTVRRFPGVLSAIIREPVMGRRGKTLLRRIKGFGAYARHCVVDLPPEKSELVGALFASGQDSAVHVSSEKSLRLRKKLADISPARDRDELRGIKDQGSFRIKGPEKDIFLCVQADSPDCFSHGGIELVASAGKLALDSVFLRQYPLRDLMLAAALRSGRFFAHRVRGILTTVSHDLYYALNQTTSTRDILTRIRAARNQAQGAQNVVGDFVEFTRREVFLCEDDLRGQELLRELGGHLRSSLAQRGARVTVRRPPELPPVRVNLEELKGNFLDLLRDSERHRPSGLRITLSAGLAGADDVPGADPHSRARYVKITYADNGPGVSHELKQRIFDLFLT</sequence>
<dbReference type="EMBL" id="LAZR01030162">
    <property type="protein sequence ID" value="KKL57445.1"/>
    <property type="molecule type" value="Genomic_DNA"/>
</dbReference>
<evidence type="ECO:0000313" key="2">
    <source>
        <dbReference type="EMBL" id="KKL57445.1"/>
    </source>
</evidence>
<feature type="non-terminal residue" evidence="2">
    <location>
        <position position="1"/>
    </location>
</feature>